<sequence length="120" mass="13140">MDDRAVAVVGMACRVPGADDIHAFWRLLHNGEDAITEAPADRRYDVPELAPFRRGGFLDRVADFDAGFFGISPREAAAMDPRQRMVLELSWDALEDAYLPPDSLHGSATAVFLGATGDDY</sequence>
<evidence type="ECO:0000313" key="4">
    <source>
        <dbReference type="EMBL" id="KJS57800.1"/>
    </source>
</evidence>
<keyword evidence="2" id="KW-0597">Phosphoprotein</keyword>
<evidence type="ECO:0000256" key="2">
    <source>
        <dbReference type="ARBA" id="ARBA00022553"/>
    </source>
</evidence>
<dbReference type="InterPro" id="IPR014030">
    <property type="entry name" value="Ketoacyl_synth_N"/>
</dbReference>
<dbReference type="EMBL" id="JZKH01000229">
    <property type="protein sequence ID" value="KJS57800.1"/>
    <property type="molecule type" value="Genomic_DNA"/>
</dbReference>
<dbReference type="InterPro" id="IPR016039">
    <property type="entry name" value="Thiolase-like"/>
</dbReference>
<organism evidence="4 5">
    <name type="scientific">Streptomyces rubellomurinus (strain ATCC 31215)</name>
    <dbReference type="NCBI Taxonomy" id="359131"/>
    <lineage>
        <taxon>Bacteria</taxon>
        <taxon>Bacillati</taxon>
        <taxon>Actinomycetota</taxon>
        <taxon>Actinomycetes</taxon>
        <taxon>Kitasatosporales</taxon>
        <taxon>Streptomycetaceae</taxon>
        <taxon>Streptomyces</taxon>
    </lineage>
</organism>
<dbReference type="InterPro" id="IPR050091">
    <property type="entry name" value="PKS_NRPS_Biosynth_Enz"/>
</dbReference>
<dbReference type="PANTHER" id="PTHR43775">
    <property type="entry name" value="FATTY ACID SYNTHASE"/>
    <property type="match status" value="1"/>
</dbReference>
<dbReference type="PANTHER" id="PTHR43775:SF37">
    <property type="entry name" value="SI:DKEY-61P9.11"/>
    <property type="match status" value="1"/>
</dbReference>
<dbReference type="PATRIC" id="fig|359131.3.peg.3067"/>
<keyword evidence="1" id="KW-0596">Phosphopantetheine</keyword>
<dbReference type="Pfam" id="PF00109">
    <property type="entry name" value="ketoacyl-synt"/>
    <property type="match status" value="1"/>
</dbReference>
<dbReference type="GO" id="GO:0004312">
    <property type="term" value="F:fatty acid synthase activity"/>
    <property type="evidence" value="ECO:0007669"/>
    <property type="project" value="TreeGrafter"/>
</dbReference>
<dbReference type="InterPro" id="IPR020841">
    <property type="entry name" value="PKS_Beta-ketoAc_synthase_dom"/>
</dbReference>
<dbReference type="SUPFAM" id="SSF53901">
    <property type="entry name" value="Thiolase-like"/>
    <property type="match status" value="1"/>
</dbReference>
<name>A0A0F2T631_STRR3</name>
<feature type="domain" description="Ketosynthase family 3 (KS3)" evidence="3">
    <location>
        <begin position="3"/>
        <end position="120"/>
    </location>
</feature>
<reference evidence="4 5" key="1">
    <citation type="submission" date="2015-02" db="EMBL/GenBank/DDBJ databases">
        <authorList>
            <person name="Ju K.-S."/>
            <person name="Doroghazi J.R."/>
            <person name="Metcalf W."/>
        </authorList>
    </citation>
    <scope>NUCLEOTIDE SEQUENCE [LARGE SCALE GENOMIC DNA]</scope>
    <source>
        <strain evidence="4 5">ATCC 31215</strain>
    </source>
</reference>
<dbReference type="Gene3D" id="3.40.47.10">
    <property type="match status" value="1"/>
</dbReference>
<dbReference type="PROSITE" id="PS52004">
    <property type="entry name" value="KS3_2"/>
    <property type="match status" value="1"/>
</dbReference>
<dbReference type="Proteomes" id="UP000033699">
    <property type="component" value="Unassembled WGS sequence"/>
</dbReference>
<protein>
    <recommendedName>
        <fullName evidence="3">Ketosynthase family 3 (KS3) domain-containing protein</fullName>
    </recommendedName>
</protein>
<dbReference type="GO" id="GO:0006633">
    <property type="term" value="P:fatty acid biosynthetic process"/>
    <property type="evidence" value="ECO:0007669"/>
    <property type="project" value="TreeGrafter"/>
</dbReference>
<evidence type="ECO:0000313" key="5">
    <source>
        <dbReference type="Proteomes" id="UP000033699"/>
    </source>
</evidence>
<dbReference type="AlphaFoldDB" id="A0A0F2T631"/>
<evidence type="ECO:0000259" key="3">
    <source>
        <dbReference type="PROSITE" id="PS52004"/>
    </source>
</evidence>
<comment type="caution">
    <text evidence="4">The sequence shown here is derived from an EMBL/GenBank/DDBJ whole genome shotgun (WGS) entry which is preliminary data.</text>
</comment>
<gene>
    <name evidence="4" type="ORF">VM95_37455</name>
</gene>
<proteinExistence type="predicted"/>
<accession>A0A0F2T631</accession>
<keyword evidence="5" id="KW-1185">Reference proteome</keyword>
<evidence type="ECO:0000256" key="1">
    <source>
        <dbReference type="ARBA" id="ARBA00022450"/>
    </source>
</evidence>
<dbReference type="RefSeq" id="WP_045705850.1">
    <property type="nucleotide sequence ID" value="NZ_JZKH01000229.1"/>
</dbReference>
<dbReference type="SMART" id="SM00825">
    <property type="entry name" value="PKS_KS"/>
    <property type="match status" value="1"/>
</dbReference>
<feature type="non-terminal residue" evidence="4">
    <location>
        <position position="120"/>
    </location>
</feature>